<dbReference type="AlphaFoldDB" id="A0AAD6WZF4"/>
<dbReference type="EMBL" id="JARJCM010000093">
    <property type="protein sequence ID" value="KAJ7030215.1"/>
    <property type="molecule type" value="Genomic_DNA"/>
</dbReference>
<proteinExistence type="predicted"/>
<comment type="caution">
    <text evidence="1">The sequence shown here is derived from an EMBL/GenBank/DDBJ whole genome shotgun (WGS) entry which is preliminary data.</text>
</comment>
<organism evidence="1 2">
    <name type="scientific">Mycena alexandri</name>
    <dbReference type="NCBI Taxonomy" id="1745969"/>
    <lineage>
        <taxon>Eukaryota</taxon>
        <taxon>Fungi</taxon>
        <taxon>Dikarya</taxon>
        <taxon>Basidiomycota</taxon>
        <taxon>Agaricomycotina</taxon>
        <taxon>Agaricomycetes</taxon>
        <taxon>Agaricomycetidae</taxon>
        <taxon>Agaricales</taxon>
        <taxon>Marasmiineae</taxon>
        <taxon>Mycenaceae</taxon>
        <taxon>Mycena</taxon>
    </lineage>
</organism>
<evidence type="ECO:0000313" key="1">
    <source>
        <dbReference type="EMBL" id="KAJ7030215.1"/>
    </source>
</evidence>
<evidence type="ECO:0000313" key="2">
    <source>
        <dbReference type="Proteomes" id="UP001218188"/>
    </source>
</evidence>
<reference evidence="1" key="1">
    <citation type="submission" date="2023-03" db="EMBL/GenBank/DDBJ databases">
        <title>Massive genome expansion in bonnet fungi (Mycena s.s.) driven by repeated elements and novel gene families across ecological guilds.</title>
        <authorList>
            <consortium name="Lawrence Berkeley National Laboratory"/>
            <person name="Harder C.B."/>
            <person name="Miyauchi S."/>
            <person name="Viragh M."/>
            <person name="Kuo A."/>
            <person name="Thoen E."/>
            <person name="Andreopoulos B."/>
            <person name="Lu D."/>
            <person name="Skrede I."/>
            <person name="Drula E."/>
            <person name="Henrissat B."/>
            <person name="Morin E."/>
            <person name="Kohler A."/>
            <person name="Barry K."/>
            <person name="LaButti K."/>
            <person name="Morin E."/>
            <person name="Salamov A."/>
            <person name="Lipzen A."/>
            <person name="Mereny Z."/>
            <person name="Hegedus B."/>
            <person name="Baldrian P."/>
            <person name="Stursova M."/>
            <person name="Weitz H."/>
            <person name="Taylor A."/>
            <person name="Grigoriev I.V."/>
            <person name="Nagy L.G."/>
            <person name="Martin F."/>
            <person name="Kauserud H."/>
        </authorList>
    </citation>
    <scope>NUCLEOTIDE SEQUENCE</scope>
    <source>
        <strain evidence="1">CBHHK200</strain>
    </source>
</reference>
<accession>A0AAD6WZF4</accession>
<protein>
    <submittedName>
        <fullName evidence="1">Uncharacterized protein</fullName>
    </submittedName>
</protein>
<keyword evidence="2" id="KW-1185">Reference proteome</keyword>
<gene>
    <name evidence="1" type="ORF">C8F04DRAFT_1264156</name>
</gene>
<name>A0AAD6WZF4_9AGAR</name>
<sequence length="103" mass="11564">MSSRLEEATALLQRNDDAEETANPTLLKLDTTVMTLRNRCIGWIIDSFHACNKKELVLKSFELCAADKFNYSQESLTSPAALAAFRDLPNTNPVRARRGPSRH</sequence>
<dbReference type="Proteomes" id="UP001218188">
    <property type="component" value="Unassembled WGS sequence"/>
</dbReference>